<evidence type="ECO:0000313" key="2">
    <source>
        <dbReference type="Proteomes" id="UP000183832"/>
    </source>
</evidence>
<name>A0A1J1I8Q9_9DIPT</name>
<keyword evidence="2" id="KW-1185">Reference proteome</keyword>
<dbReference type="Proteomes" id="UP000183832">
    <property type="component" value="Unassembled WGS sequence"/>
</dbReference>
<evidence type="ECO:0000313" key="1">
    <source>
        <dbReference type="EMBL" id="CRK96611.1"/>
    </source>
</evidence>
<dbReference type="EMBL" id="CVRI01000044">
    <property type="protein sequence ID" value="CRK96611.1"/>
    <property type="molecule type" value="Genomic_DNA"/>
</dbReference>
<sequence length="81" mass="9393">MRMKITVHNKSMEIGQFSINHSLVGHHAINLHTLTTAPLHENDRSHMYAMVPYGLQHHKVQHKFEIAEQSQQNILCNLDQI</sequence>
<gene>
    <name evidence="1" type="ORF">CLUMA_CG010121</name>
</gene>
<organism evidence="1 2">
    <name type="scientific">Clunio marinus</name>
    <dbReference type="NCBI Taxonomy" id="568069"/>
    <lineage>
        <taxon>Eukaryota</taxon>
        <taxon>Metazoa</taxon>
        <taxon>Ecdysozoa</taxon>
        <taxon>Arthropoda</taxon>
        <taxon>Hexapoda</taxon>
        <taxon>Insecta</taxon>
        <taxon>Pterygota</taxon>
        <taxon>Neoptera</taxon>
        <taxon>Endopterygota</taxon>
        <taxon>Diptera</taxon>
        <taxon>Nematocera</taxon>
        <taxon>Chironomoidea</taxon>
        <taxon>Chironomidae</taxon>
        <taxon>Clunio</taxon>
    </lineage>
</organism>
<reference evidence="1 2" key="1">
    <citation type="submission" date="2015-04" db="EMBL/GenBank/DDBJ databases">
        <authorList>
            <person name="Syromyatnikov M.Y."/>
            <person name="Popov V.N."/>
        </authorList>
    </citation>
    <scope>NUCLEOTIDE SEQUENCE [LARGE SCALE GENOMIC DNA]</scope>
</reference>
<dbReference type="AlphaFoldDB" id="A0A1J1I8Q9"/>
<protein>
    <submittedName>
        <fullName evidence="1">CLUMA_CG010121, isoform A</fullName>
    </submittedName>
</protein>
<accession>A0A1J1I8Q9</accession>
<proteinExistence type="predicted"/>